<evidence type="ECO:0000313" key="2">
    <source>
        <dbReference type="EMBL" id="GJN37859.1"/>
    </source>
</evidence>
<feature type="transmembrane region" description="Helical" evidence="1">
    <location>
        <begin position="428"/>
        <end position="454"/>
    </location>
</feature>
<evidence type="ECO:0000256" key="1">
    <source>
        <dbReference type="SAM" id="Phobius"/>
    </source>
</evidence>
<reference evidence="2" key="2">
    <citation type="submission" date="2021-12" db="EMBL/GenBank/DDBJ databases">
        <title>Resequencing data analysis of finger millet.</title>
        <authorList>
            <person name="Hatakeyama M."/>
            <person name="Aluri S."/>
            <person name="Balachadran M.T."/>
            <person name="Sivarajan S.R."/>
            <person name="Poveda L."/>
            <person name="Shimizu-Inatsugi R."/>
            <person name="Schlapbach R."/>
            <person name="Sreeman S.M."/>
            <person name="Shimizu K.K."/>
        </authorList>
    </citation>
    <scope>NUCLEOTIDE SEQUENCE</scope>
</reference>
<accession>A0AAV5FQA0</accession>
<dbReference type="Proteomes" id="UP001054889">
    <property type="component" value="Unassembled WGS sequence"/>
</dbReference>
<sequence>MNMERQSANNSSSDLDHLVLEMDEKLATTDPLVEWPRWNKPSIYRVPPWLKNMSTKVVDAYSPQLVSLGPYHHNEPNLRPMEEHKRRALLHIVKRSGNPPRKFFAAMEEVATELMDAYHDLDEKWRGKDKGRFVQMMVVDGCFLLEIMKGIEHKKAPDDYAPNDPVFSGHDMLSLWVAIRSDMLMIENQLPLLALYRLEAIWSGRHGIISQAQGAKDINKLVLNFMRAPMKGVKVAEDIDVPCLHPLDIYHKNFCGSHPSPPEPWSTWESSSSMPSAVELREAGIRFKKSKTASVSGIKFEKGVLHGVLSMPAFSIHDGTEKIFLNLMAFERLHGDTGTIATDYLIFMDNIIDSERDVALLRSKGIIKNLLSSDKDAANFYNILSRGAVLSPYSSLQEVRREVNAHYHNPWNKYYTFFRHAYLRNPCLFISFMAAVILLIATLLQTIYTVWGFYKQN</sequence>
<protein>
    <submittedName>
        <fullName evidence="2">Uncharacterized protein</fullName>
    </submittedName>
</protein>
<dbReference type="Pfam" id="PF03140">
    <property type="entry name" value="DUF247"/>
    <property type="match status" value="1"/>
</dbReference>
<name>A0AAV5FQA0_ELECO</name>
<dbReference type="PANTHER" id="PTHR31170:SF18">
    <property type="entry name" value="(WILD MALAYSIAN BANANA) HYPOTHETICAL PROTEIN"/>
    <property type="match status" value="1"/>
</dbReference>
<dbReference type="InterPro" id="IPR004158">
    <property type="entry name" value="DUF247_pln"/>
</dbReference>
<proteinExistence type="predicted"/>
<evidence type="ECO:0000313" key="3">
    <source>
        <dbReference type="Proteomes" id="UP001054889"/>
    </source>
</evidence>
<keyword evidence="3" id="KW-1185">Reference proteome</keyword>
<keyword evidence="1" id="KW-0812">Transmembrane</keyword>
<keyword evidence="1" id="KW-1133">Transmembrane helix</keyword>
<dbReference type="AlphaFoldDB" id="A0AAV5FQA0"/>
<dbReference type="EMBL" id="BQKI01000095">
    <property type="protein sequence ID" value="GJN37859.1"/>
    <property type="molecule type" value="Genomic_DNA"/>
</dbReference>
<reference evidence="2" key="1">
    <citation type="journal article" date="2018" name="DNA Res.">
        <title>Multiple hybrid de novo genome assembly of finger millet, an orphan allotetraploid crop.</title>
        <authorList>
            <person name="Hatakeyama M."/>
            <person name="Aluri S."/>
            <person name="Balachadran M.T."/>
            <person name="Sivarajan S.R."/>
            <person name="Patrignani A."/>
            <person name="Gruter S."/>
            <person name="Poveda L."/>
            <person name="Shimizu-Inatsugi R."/>
            <person name="Baeten J."/>
            <person name="Francoijs K.J."/>
            <person name="Nataraja K.N."/>
            <person name="Reddy Y.A.N."/>
            <person name="Phadnis S."/>
            <person name="Ravikumar R.L."/>
            <person name="Schlapbach R."/>
            <person name="Sreeman S.M."/>
            <person name="Shimizu K.K."/>
        </authorList>
    </citation>
    <scope>NUCLEOTIDE SEQUENCE</scope>
</reference>
<dbReference type="PANTHER" id="PTHR31170">
    <property type="entry name" value="BNAC04G53230D PROTEIN"/>
    <property type="match status" value="1"/>
</dbReference>
<gene>
    <name evidence="2" type="primary">gb26854</name>
    <name evidence="2" type="ORF">PR202_gb26854</name>
</gene>
<keyword evidence="1" id="KW-0472">Membrane</keyword>
<comment type="caution">
    <text evidence="2">The sequence shown here is derived from an EMBL/GenBank/DDBJ whole genome shotgun (WGS) entry which is preliminary data.</text>
</comment>
<organism evidence="2 3">
    <name type="scientific">Eleusine coracana subsp. coracana</name>
    <dbReference type="NCBI Taxonomy" id="191504"/>
    <lineage>
        <taxon>Eukaryota</taxon>
        <taxon>Viridiplantae</taxon>
        <taxon>Streptophyta</taxon>
        <taxon>Embryophyta</taxon>
        <taxon>Tracheophyta</taxon>
        <taxon>Spermatophyta</taxon>
        <taxon>Magnoliopsida</taxon>
        <taxon>Liliopsida</taxon>
        <taxon>Poales</taxon>
        <taxon>Poaceae</taxon>
        <taxon>PACMAD clade</taxon>
        <taxon>Chloridoideae</taxon>
        <taxon>Cynodonteae</taxon>
        <taxon>Eleusininae</taxon>
        <taxon>Eleusine</taxon>
    </lineage>
</organism>